<accession>A0A8K0JD20</accession>
<proteinExistence type="predicted"/>
<dbReference type="OrthoDB" id="610462at2759"/>
<dbReference type="EMBL" id="SRPY01000015">
    <property type="protein sequence ID" value="KAG5930410.1"/>
    <property type="molecule type" value="Genomic_DNA"/>
</dbReference>
<reference evidence="2" key="1">
    <citation type="journal article" date="2020" name="bioRxiv">
        <title>Whole genome comparisons of ergot fungi reveals the divergence and evolution of species within the genus Claviceps are the result of varying mechanisms driving genome evolution and host range expansion.</title>
        <authorList>
            <person name="Wyka S.A."/>
            <person name="Mondo S.J."/>
            <person name="Liu M."/>
            <person name="Dettman J."/>
            <person name="Nalam V."/>
            <person name="Broders K.D."/>
        </authorList>
    </citation>
    <scope>NUCLEOTIDE SEQUENCE</scope>
    <source>
        <strain evidence="2">CCC 489</strain>
    </source>
</reference>
<dbReference type="GO" id="GO:0003676">
    <property type="term" value="F:nucleic acid binding"/>
    <property type="evidence" value="ECO:0007669"/>
    <property type="project" value="InterPro"/>
</dbReference>
<gene>
    <name evidence="2" type="ORF">E4U42_001657</name>
</gene>
<evidence type="ECO:0008006" key="4">
    <source>
        <dbReference type="Google" id="ProtNLM"/>
    </source>
</evidence>
<dbReference type="InterPro" id="IPR035979">
    <property type="entry name" value="RBD_domain_sf"/>
</dbReference>
<comment type="caution">
    <text evidence="2">The sequence shown here is derived from an EMBL/GenBank/DDBJ whole genome shotgun (WGS) entry which is preliminary data.</text>
</comment>
<feature type="region of interest" description="Disordered" evidence="1">
    <location>
        <begin position="339"/>
        <end position="408"/>
    </location>
</feature>
<protein>
    <recommendedName>
        <fullName evidence="4">RRM domain-containing protein</fullName>
    </recommendedName>
</protein>
<evidence type="ECO:0000313" key="3">
    <source>
        <dbReference type="Proteomes" id="UP000811619"/>
    </source>
</evidence>
<keyword evidence="3" id="KW-1185">Reference proteome</keyword>
<sequence>MVDVEPGEKTGIYYIPICNLPFGTSWQDFKDWLRLGCDVDHVELFQTSTSGWIRVLGEENFNKAWMRLKKDYFRNRAIIASDKNRTETIKIKELIDSRVAHFGTPVQWELAATPSHNPDVILSPMSGDMREALGPDHEFGRLPASISCPMGPGTAAQSINYDGITVLDPYTTMPETYNALVAARFSYAPAFGYCEALPPSETPGPVSAAADFGRNPLHGAAKPALDALYPAPCQSHPALSHQGTPGTPVTAPLAAFLSREGPAFAVEEACQVVVTSIQHKARPSDVSNWIRHQLGEYSLAILAVDVPAIEPRGRLRGHAYITLSDQAAAQAAYARGRPWLRDQQKPMAPVSQGTGTGVARDTVPSRPSQPDTLLPPSPEEGEPSPRTGLRASGSRLSDLPRGKTNNQRRWITLAGRRRITLCGR</sequence>
<evidence type="ECO:0000313" key="2">
    <source>
        <dbReference type="EMBL" id="KAG5930410.1"/>
    </source>
</evidence>
<name>A0A8K0JD20_9HYPO</name>
<evidence type="ECO:0000256" key="1">
    <source>
        <dbReference type="SAM" id="MobiDB-lite"/>
    </source>
</evidence>
<dbReference type="SUPFAM" id="SSF54928">
    <property type="entry name" value="RNA-binding domain, RBD"/>
    <property type="match status" value="1"/>
</dbReference>
<dbReference type="AlphaFoldDB" id="A0A8K0JD20"/>
<dbReference type="Proteomes" id="UP000811619">
    <property type="component" value="Unassembled WGS sequence"/>
</dbReference>
<organism evidence="2 3">
    <name type="scientific">Claviceps africana</name>
    <dbReference type="NCBI Taxonomy" id="83212"/>
    <lineage>
        <taxon>Eukaryota</taxon>
        <taxon>Fungi</taxon>
        <taxon>Dikarya</taxon>
        <taxon>Ascomycota</taxon>
        <taxon>Pezizomycotina</taxon>
        <taxon>Sordariomycetes</taxon>
        <taxon>Hypocreomycetidae</taxon>
        <taxon>Hypocreales</taxon>
        <taxon>Clavicipitaceae</taxon>
        <taxon>Claviceps</taxon>
    </lineage>
</organism>